<dbReference type="SUPFAM" id="SSF81653">
    <property type="entry name" value="Calcium ATPase, transduction domain A"/>
    <property type="match status" value="1"/>
</dbReference>
<dbReference type="FunFam" id="2.70.150.10:FF:000008">
    <property type="entry name" value="Calcium-transporting ATPase"/>
    <property type="match status" value="1"/>
</dbReference>
<comment type="function">
    <text evidence="20">Catalyzes the hydrolysis of ATP coupled with the transport of calcium.</text>
</comment>
<dbReference type="InterPro" id="IPR008250">
    <property type="entry name" value="ATPase_P-typ_transduc_dom_A_sf"/>
</dbReference>
<organism evidence="22 23">
    <name type="scientific">Caerostris darwini</name>
    <dbReference type="NCBI Taxonomy" id="1538125"/>
    <lineage>
        <taxon>Eukaryota</taxon>
        <taxon>Metazoa</taxon>
        <taxon>Ecdysozoa</taxon>
        <taxon>Arthropoda</taxon>
        <taxon>Chelicerata</taxon>
        <taxon>Arachnida</taxon>
        <taxon>Araneae</taxon>
        <taxon>Araneomorphae</taxon>
        <taxon>Entelegynae</taxon>
        <taxon>Araneoidea</taxon>
        <taxon>Araneidae</taxon>
        <taxon>Caerostris</taxon>
    </lineage>
</organism>
<dbReference type="InterPro" id="IPR023214">
    <property type="entry name" value="HAD_sf"/>
</dbReference>
<keyword evidence="9 20" id="KW-0106">Calcium</keyword>
<dbReference type="GO" id="GO:0016887">
    <property type="term" value="F:ATP hydrolysis activity"/>
    <property type="evidence" value="ECO:0007669"/>
    <property type="project" value="InterPro"/>
</dbReference>
<feature type="transmembrane region" description="Helical" evidence="20">
    <location>
        <begin position="823"/>
        <end position="843"/>
    </location>
</feature>
<dbReference type="GO" id="GO:0005794">
    <property type="term" value="C:Golgi apparatus"/>
    <property type="evidence" value="ECO:0007669"/>
    <property type="project" value="UniProtKB-SubCell"/>
</dbReference>
<evidence type="ECO:0000313" key="22">
    <source>
        <dbReference type="EMBL" id="GIX94231.1"/>
    </source>
</evidence>
<dbReference type="InterPro" id="IPR044492">
    <property type="entry name" value="P_typ_ATPase_HD_dom"/>
</dbReference>
<feature type="transmembrane region" description="Helical" evidence="20">
    <location>
        <begin position="855"/>
        <end position="874"/>
    </location>
</feature>
<name>A0AAV4PAW7_9ARAC</name>
<evidence type="ECO:0000256" key="12">
    <source>
        <dbReference type="ARBA" id="ARBA00022951"/>
    </source>
</evidence>
<protein>
    <recommendedName>
        <fullName evidence="20">Calcium-transporting ATPase</fullName>
        <ecNumber evidence="20">7.2.2.10</ecNumber>
    </recommendedName>
</protein>
<keyword evidence="6 20" id="KW-0812">Transmembrane</keyword>
<dbReference type="InterPro" id="IPR023299">
    <property type="entry name" value="ATPase_P-typ_cyto_dom_N"/>
</dbReference>
<dbReference type="GO" id="GO:0033017">
    <property type="term" value="C:sarcoplasmic reticulum membrane"/>
    <property type="evidence" value="ECO:0007669"/>
    <property type="project" value="UniProtKB-SubCell"/>
</dbReference>
<evidence type="ECO:0000256" key="4">
    <source>
        <dbReference type="ARBA" id="ARBA00022448"/>
    </source>
</evidence>
<dbReference type="SUPFAM" id="SSF81660">
    <property type="entry name" value="Metal cation-transporting ATPase, ATP-binding domain N"/>
    <property type="match status" value="1"/>
</dbReference>
<evidence type="ECO:0000256" key="14">
    <source>
        <dbReference type="ARBA" id="ARBA00022989"/>
    </source>
</evidence>
<dbReference type="SFLD" id="SFLDF00027">
    <property type="entry name" value="p-type_atpase"/>
    <property type="match status" value="1"/>
</dbReference>
<evidence type="ECO:0000256" key="6">
    <source>
        <dbReference type="ARBA" id="ARBA00022692"/>
    </source>
</evidence>
<dbReference type="Pfam" id="PF13246">
    <property type="entry name" value="Cation_ATPase"/>
    <property type="match status" value="1"/>
</dbReference>
<dbReference type="InterPro" id="IPR023298">
    <property type="entry name" value="ATPase_P-typ_TM_dom_sf"/>
</dbReference>
<keyword evidence="23" id="KW-1185">Reference proteome</keyword>
<evidence type="ECO:0000259" key="21">
    <source>
        <dbReference type="SMART" id="SM00831"/>
    </source>
</evidence>
<dbReference type="SFLD" id="SFLDS00003">
    <property type="entry name" value="Haloacid_Dehalogenase"/>
    <property type="match status" value="1"/>
</dbReference>
<dbReference type="PROSITE" id="PS00154">
    <property type="entry name" value="ATPASE_E1_E2"/>
    <property type="match status" value="1"/>
</dbReference>
<evidence type="ECO:0000256" key="8">
    <source>
        <dbReference type="ARBA" id="ARBA00022741"/>
    </source>
</evidence>
<evidence type="ECO:0000256" key="11">
    <source>
        <dbReference type="ARBA" id="ARBA00022842"/>
    </source>
</evidence>
<dbReference type="Pfam" id="PF00689">
    <property type="entry name" value="Cation_ATPase_C"/>
    <property type="match status" value="1"/>
</dbReference>
<keyword evidence="12" id="KW-0703">Sarcoplasmic reticulum</keyword>
<dbReference type="Gene3D" id="3.40.50.1000">
    <property type="entry name" value="HAD superfamily/HAD-like"/>
    <property type="match status" value="1"/>
</dbReference>
<dbReference type="SFLD" id="SFLDG00002">
    <property type="entry name" value="C1.7:_P-type_atpase_like"/>
    <property type="match status" value="1"/>
</dbReference>
<dbReference type="Gene3D" id="3.40.1110.10">
    <property type="entry name" value="Calcium-transporting ATPase, cytoplasmic domain N"/>
    <property type="match status" value="1"/>
</dbReference>
<dbReference type="InterPro" id="IPR001757">
    <property type="entry name" value="P_typ_ATPase"/>
</dbReference>
<comment type="catalytic activity">
    <reaction evidence="18">
        <text>Ca(2+)(in) + ATP + H2O = Ca(2+)(out) + ADP + phosphate + H(+)</text>
        <dbReference type="Rhea" id="RHEA:18105"/>
        <dbReference type="ChEBI" id="CHEBI:15377"/>
        <dbReference type="ChEBI" id="CHEBI:15378"/>
        <dbReference type="ChEBI" id="CHEBI:29108"/>
        <dbReference type="ChEBI" id="CHEBI:30616"/>
        <dbReference type="ChEBI" id="CHEBI:43474"/>
        <dbReference type="ChEBI" id="CHEBI:456216"/>
        <dbReference type="EC" id="7.2.2.10"/>
    </reaction>
    <physiologicalReaction direction="left-to-right" evidence="18">
        <dbReference type="Rhea" id="RHEA:18106"/>
    </physiologicalReaction>
</comment>
<dbReference type="Proteomes" id="UP001054837">
    <property type="component" value="Unassembled WGS sequence"/>
</dbReference>
<keyword evidence="17 20" id="KW-0472">Membrane</keyword>
<keyword evidence="13" id="KW-1278">Translocase</keyword>
<dbReference type="InterPro" id="IPR059000">
    <property type="entry name" value="ATPase_P-type_domA"/>
</dbReference>
<proteinExistence type="inferred from homology"/>
<dbReference type="AlphaFoldDB" id="A0AAV4PAW7"/>
<evidence type="ECO:0000256" key="17">
    <source>
        <dbReference type="ARBA" id="ARBA00023136"/>
    </source>
</evidence>
<dbReference type="Pfam" id="PF00690">
    <property type="entry name" value="Cation_ATPase_N"/>
    <property type="match status" value="1"/>
</dbReference>
<dbReference type="InterPro" id="IPR018303">
    <property type="entry name" value="ATPase_P-typ_P_site"/>
</dbReference>
<dbReference type="NCBIfam" id="TIGR01494">
    <property type="entry name" value="ATPase_P-type"/>
    <property type="match status" value="3"/>
</dbReference>
<evidence type="ECO:0000256" key="7">
    <source>
        <dbReference type="ARBA" id="ARBA00022723"/>
    </source>
</evidence>
<feature type="transmembrane region" description="Helical" evidence="20">
    <location>
        <begin position="280"/>
        <end position="304"/>
    </location>
</feature>
<reference evidence="22 23" key="1">
    <citation type="submission" date="2021-06" db="EMBL/GenBank/DDBJ databases">
        <title>Caerostris darwini draft genome.</title>
        <authorList>
            <person name="Kono N."/>
            <person name="Arakawa K."/>
        </authorList>
    </citation>
    <scope>NUCLEOTIDE SEQUENCE [LARGE SCALE GENOMIC DNA]</scope>
</reference>
<feature type="transmembrane region" description="Helical" evidence="20">
    <location>
        <begin position="250"/>
        <end position="268"/>
    </location>
</feature>
<keyword evidence="4 20" id="KW-0813">Transport</keyword>
<dbReference type="CDD" id="cd02085">
    <property type="entry name" value="P-type_ATPase_SPCA"/>
    <property type="match status" value="1"/>
</dbReference>
<dbReference type="NCBIfam" id="TIGR01522">
    <property type="entry name" value="ATPase-IIA2_Ca"/>
    <property type="match status" value="1"/>
</dbReference>
<evidence type="ECO:0000313" key="23">
    <source>
        <dbReference type="Proteomes" id="UP001054837"/>
    </source>
</evidence>
<evidence type="ECO:0000256" key="3">
    <source>
        <dbReference type="ARBA" id="ARBA00005675"/>
    </source>
</evidence>
<dbReference type="Gene3D" id="1.20.1110.10">
    <property type="entry name" value="Calcium-transporting ATPase, transmembrane domain"/>
    <property type="match status" value="1"/>
</dbReference>
<dbReference type="Gene3D" id="2.70.150.10">
    <property type="entry name" value="Calcium-transporting ATPase, cytoplasmic transduction domain A"/>
    <property type="match status" value="1"/>
</dbReference>
<evidence type="ECO:0000256" key="9">
    <source>
        <dbReference type="ARBA" id="ARBA00022837"/>
    </source>
</evidence>
<dbReference type="InterPro" id="IPR006068">
    <property type="entry name" value="ATPase_P-typ_cation-transptr_C"/>
</dbReference>
<evidence type="ECO:0000256" key="20">
    <source>
        <dbReference type="RuleBase" id="RU361146"/>
    </source>
</evidence>
<evidence type="ECO:0000256" key="2">
    <source>
        <dbReference type="ARBA" id="ARBA00004326"/>
    </source>
</evidence>
<keyword evidence="15" id="KW-0333">Golgi apparatus</keyword>
<keyword evidence="14 20" id="KW-1133">Transmembrane helix</keyword>
<dbReference type="GO" id="GO:0005388">
    <property type="term" value="F:P-type calcium transporter activity"/>
    <property type="evidence" value="ECO:0007669"/>
    <property type="project" value="UniProtKB-EC"/>
</dbReference>
<keyword evidence="11" id="KW-0460">Magnesium</keyword>
<keyword evidence="5 20" id="KW-0109">Calcium transport</keyword>
<dbReference type="EMBL" id="BPLQ01002580">
    <property type="protein sequence ID" value="GIX94231.1"/>
    <property type="molecule type" value="Genomic_DNA"/>
</dbReference>
<accession>A0AAV4PAW7</accession>
<keyword evidence="8 20" id="KW-0547">Nucleotide-binding</keyword>
<evidence type="ECO:0000256" key="19">
    <source>
        <dbReference type="ARBA" id="ARBA00047330"/>
    </source>
</evidence>
<comment type="similarity">
    <text evidence="3">Belongs to the cation transport ATPase (P-type) (TC 3.A.3) family. Type IIA subfamily.</text>
</comment>
<dbReference type="SUPFAM" id="SSF81665">
    <property type="entry name" value="Calcium ATPase, transmembrane domain M"/>
    <property type="match status" value="1"/>
</dbReference>
<evidence type="ECO:0000256" key="1">
    <source>
        <dbReference type="ARBA" id="ARBA00004166"/>
    </source>
</evidence>
<evidence type="ECO:0000256" key="13">
    <source>
        <dbReference type="ARBA" id="ARBA00022967"/>
    </source>
</evidence>
<feature type="domain" description="Cation-transporting P-type ATPase N-terminal" evidence="21">
    <location>
        <begin position="8"/>
        <end position="82"/>
    </location>
</feature>
<dbReference type="InterPro" id="IPR004014">
    <property type="entry name" value="ATPase_P-typ_cation-transptr_N"/>
</dbReference>
<dbReference type="SMART" id="SM00831">
    <property type="entry name" value="Cation_ATPase_N"/>
    <property type="match status" value="1"/>
</dbReference>
<evidence type="ECO:0000256" key="16">
    <source>
        <dbReference type="ARBA" id="ARBA00023065"/>
    </source>
</evidence>
<evidence type="ECO:0000256" key="5">
    <source>
        <dbReference type="ARBA" id="ARBA00022568"/>
    </source>
</evidence>
<comment type="catalytic activity">
    <reaction evidence="19">
        <text>Mn(2+)(in) + ATP + H2O = Mn(2+)(out) + ADP + phosphate + H(+)</text>
        <dbReference type="Rhea" id="RHEA:66820"/>
        <dbReference type="ChEBI" id="CHEBI:15377"/>
        <dbReference type="ChEBI" id="CHEBI:15378"/>
        <dbReference type="ChEBI" id="CHEBI:29035"/>
        <dbReference type="ChEBI" id="CHEBI:30616"/>
        <dbReference type="ChEBI" id="CHEBI:43474"/>
        <dbReference type="ChEBI" id="CHEBI:456216"/>
    </reaction>
    <physiologicalReaction direction="left-to-right" evidence="19">
        <dbReference type="Rhea" id="RHEA:66821"/>
    </physiologicalReaction>
</comment>
<evidence type="ECO:0000256" key="15">
    <source>
        <dbReference type="ARBA" id="ARBA00023034"/>
    </source>
</evidence>
<gene>
    <name evidence="22" type="primary">Atp2c1</name>
    <name evidence="22" type="ORF">CDAR_467271</name>
</gene>
<dbReference type="SUPFAM" id="SSF56784">
    <property type="entry name" value="HAD-like"/>
    <property type="match status" value="1"/>
</dbReference>
<evidence type="ECO:0000256" key="10">
    <source>
        <dbReference type="ARBA" id="ARBA00022840"/>
    </source>
</evidence>
<dbReference type="PRINTS" id="PR00120">
    <property type="entry name" value="HATPASE"/>
</dbReference>
<dbReference type="GO" id="GO:0005524">
    <property type="term" value="F:ATP binding"/>
    <property type="evidence" value="ECO:0007669"/>
    <property type="project" value="UniProtKB-KW"/>
</dbReference>
<dbReference type="InterPro" id="IPR006413">
    <property type="entry name" value="P-type_ATPase_IIA_PMR1"/>
</dbReference>
<dbReference type="EC" id="7.2.2.10" evidence="20"/>
<comment type="caution">
    <text evidence="20">Lacks conserved residue(s) required for the propagation of feature annotation.</text>
</comment>
<dbReference type="InterPro" id="IPR036412">
    <property type="entry name" value="HAD-like_sf"/>
</dbReference>
<comment type="subcellular location">
    <subcellularLocation>
        <location evidence="1">Golgi apparatus</location>
        <location evidence="1">trans-Golgi network membrane</location>
        <topology evidence="1">Multi-pass membrane protein</topology>
    </subcellularLocation>
    <subcellularLocation>
        <location evidence="20">Membrane</location>
        <topology evidence="20">Multi-pass membrane protein</topology>
    </subcellularLocation>
    <subcellularLocation>
        <location evidence="2">Sarcoplasmic reticulum membrane</location>
        <topology evidence="2">Multi-pass membrane protein</topology>
    </subcellularLocation>
</comment>
<feature type="transmembrane region" description="Helical" evidence="20">
    <location>
        <begin position="755"/>
        <end position="774"/>
    </location>
</feature>
<sequence length="897" mass="99119">MRPLRSEEACRWSYDEVATLLNTNIHNGLSWQEANQRLSLHGFNEFEVTQEEPLWKKYIEQFKNPLIVLLLASALVSICMQQFDDAFSITAAIVIVVTVAFVQEYRSEKSLEELNKLVPPTCTCLREGRQESFLAKNLVPGDIVLLSIGDRVPADLRLFEATDLSIDESSFTGETEPSTKVTKPLEKTNGIPSRHNIAFMGTLVRCGVGKGIVISTAQNSEFGEIFKMMQAEEAPKTPLQISMDTLGKQLSFYSFAIIGLIMLVGWFQGRPLMEMFNIGVSLAVAAIPEGLPIVVTVTLALGVMRMAKRNAIIKKLPTVETLGCVNVICCDKTGTLTKNEMTVTTIVTSELYHAEVSGVGYSETGQITIMESGNHAQQMNSVRTVIEAGCVCNNADIVGDQLRGQPTEGALITAARKLQIIGIRDRFTRLQEIPFSSEHKYMAVKCLPRFGLGTEKYFVKGAIEIVLPKCTRYSYHGSPVLLSKDTQLQFTKEAQYMGRKGLRVLAFATGHALDDLQFLGMVGILDPPRSGVGEAIKTLHGSGVNVKMLTGDSEDTACAIASRVGLYAVGSHCLSGDRMDLMNDEELSHIIHSISVFYRVGPGHKLRIVKALQRSSAIVGMTGDGVNDGVALKKADIGIAMGKVGTDVCKEAADMILVDDDFFTIMAAIEEGKGIFYNIRNFVRFQLSTSIAALSLVALSTFMHIPNPLNAMQILWINIIMDGPPAQSLGVEPVDHDVLKQPPRNVKEPMITRELIVNVILSALIIITGTMWIFRREMSDMMVTRRDTTMTFTCFVFFDMFNALSCRSQIKSIFTIGFYSNRMFLLAVTGSVIGQLLVIYFAPLQRIFQTEALPISDILMLVALTSSVFIVSEIKKLIERTLLRKQTEKQFFDSDYV</sequence>
<keyword evidence="16 20" id="KW-0406">Ion transport</keyword>
<dbReference type="PRINTS" id="PR00119">
    <property type="entry name" value="CATATPASE"/>
</dbReference>
<dbReference type="GO" id="GO:0046872">
    <property type="term" value="F:metal ion binding"/>
    <property type="evidence" value="ECO:0007669"/>
    <property type="project" value="UniProtKB-KW"/>
</dbReference>
<keyword evidence="7" id="KW-0479">Metal-binding</keyword>
<comment type="caution">
    <text evidence="22">The sequence shown here is derived from an EMBL/GenBank/DDBJ whole genome shotgun (WGS) entry which is preliminary data.</text>
</comment>
<dbReference type="FunFam" id="1.20.1110.10:FF:000106">
    <property type="entry name" value="E1-E2 ATPase, putative"/>
    <property type="match status" value="1"/>
</dbReference>
<dbReference type="PANTHER" id="PTHR42861">
    <property type="entry name" value="CALCIUM-TRANSPORTING ATPASE"/>
    <property type="match status" value="1"/>
</dbReference>
<keyword evidence="10 20" id="KW-0067">ATP-binding</keyword>
<evidence type="ECO:0000256" key="18">
    <source>
        <dbReference type="ARBA" id="ARBA00047282"/>
    </source>
</evidence>
<dbReference type="FunFam" id="3.40.1110.10:FF:000006">
    <property type="entry name" value="Calcium-transporting ATPase"/>
    <property type="match status" value="1"/>
</dbReference>
<dbReference type="Pfam" id="PF00122">
    <property type="entry name" value="E1-E2_ATPase"/>
    <property type="match status" value="1"/>
</dbReference>